<dbReference type="Pfam" id="PF01368">
    <property type="entry name" value="DHH"/>
    <property type="match status" value="1"/>
</dbReference>
<dbReference type="OrthoDB" id="350705at2157"/>
<evidence type="ECO:0000256" key="1">
    <source>
        <dbReference type="SAM" id="MobiDB-lite"/>
    </source>
</evidence>
<dbReference type="InterPro" id="IPR038763">
    <property type="entry name" value="DHH_sf"/>
</dbReference>
<comment type="caution">
    <text evidence="4">The sequence shown here is derived from an EMBL/GenBank/DDBJ whole genome shotgun (WGS) entry which is preliminary data.</text>
</comment>
<dbReference type="RefSeq" id="WP_144261291.1">
    <property type="nucleotide sequence ID" value="NZ_QMDX01000003.1"/>
</dbReference>
<name>A0A554NB48_9EURY</name>
<dbReference type="PANTHER" id="PTHR47618:SF1">
    <property type="entry name" value="BIFUNCTIONAL OLIGORIBONUCLEASE AND PAP PHOSPHATASE NRNA"/>
    <property type="match status" value="1"/>
</dbReference>
<evidence type="ECO:0000259" key="2">
    <source>
        <dbReference type="Pfam" id="PF01368"/>
    </source>
</evidence>
<dbReference type="Gene3D" id="3.90.1640.10">
    <property type="entry name" value="inorganic pyrophosphatase (n-terminal core)"/>
    <property type="match status" value="1"/>
</dbReference>
<dbReference type="Proteomes" id="UP000319894">
    <property type="component" value="Unassembled WGS sequence"/>
</dbReference>
<feature type="domain" description="DHHA1" evidence="3">
    <location>
        <begin position="246"/>
        <end position="332"/>
    </location>
</feature>
<dbReference type="EMBL" id="QMDX01000003">
    <property type="protein sequence ID" value="TSD14575.1"/>
    <property type="molecule type" value="Genomic_DNA"/>
</dbReference>
<feature type="compositionally biased region" description="Acidic residues" evidence="1">
    <location>
        <begin position="1"/>
        <end position="12"/>
    </location>
</feature>
<keyword evidence="5" id="KW-1185">Reference proteome</keyword>
<dbReference type="SUPFAM" id="SSF64182">
    <property type="entry name" value="DHH phosphoesterases"/>
    <property type="match status" value="1"/>
</dbReference>
<sequence>MQQHDETEEGSADESTTGRPPISPLDPATGRAQELHDLLAGDEALTVVCHDNPDPDCLASALALSELAADAGIEDVVLCYGGDISHQQNRAFVNLLELDLEPFEPGLLSDRLVAFVDHSVPGENNDVPAETAIDVVIDHHPAESVEARFVDRREDAGATATILTEYVRALDLDLAGRLATALLFAIRRETLGFLRGVTAAEHEAAAVLHPYADAETLRRLASPPVTGATADALGTAIENREIRGAVCISHVGRTGERDALPQAADYLVELEGVGTAVVFGIVEDTIELSGRTTDSRVHIGEVLSDAFDDVGSAGGHREMSGGQVPLGLFADAATDERLVAFVEDIVTDRLVEGMNLPEDEADEG</sequence>
<dbReference type="InParanoid" id="A0A554NB48"/>
<evidence type="ECO:0000313" key="4">
    <source>
        <dbReference type="EMBL" id="TSD14575.1"/>
    </source>
</evidence>
<dbReference type="AlphaFoldDB" id="A0A554NB48"/>
<protein>
    <submittedName>
        <fullName evidence="4">Bifunctional oligoribonuclease/PAP phosphatase NrnA</fullName>
    </submittedName>
</protein>
<reference evidence="4 5" key="1">
    <citation type="submission" date="2018-06" db="EMBL/GenBank/DDBJ databases">
        <title>Natronomonas sp. F16-60 a new haloarchaeon isolated from a solar saltern of Isla Cristina, Huelva, Spain.</title>
        <authorList>
            <person name="Duran-Viseras A."/>
            <person name="Sanchez-Porro C."/>
            <person name="Ventosa A."/>
        </authorList>
    </citation>
    <scope>NUCLEOTIDE SEQUENCE [LARGE SCALE GENOMIC DNA]</scope>
    <source>
        <strain evidence="4 5">F16-60</strain>
    </source>
</reference>
<dbReference type="PANTHER" id="PTHR47618">
    <property type="entry name" value="BIFUNCTIONAL OLIGORIBONUCLEASE AND PAP PHOSPHATASE NRNA"/>
    <property type="match status" value="1"/>
</dbReference>
<dbReference type="InterPro" id="IPR051319">
    <property type="entry name" value="Oligoribo/pAp-PDE_c-di-AMP_PDE"/>
</dbReference>
<feature type="domain" description="DDH" evidence="2">
    <location>
        <begin position="46"/>
        <end position="186"/>
    </location>
</feature>
<dbReference type="InterPro" id="IPR003156">
    <property type="entry name" value="DHHA1_dom"/>
</dbReference>
<accession>A0A554NB48</accession>
<dbReference type="GO" id="GO:0003676">
    <property type="term" value="F:nucleic acid binding"/>
    <property type="evidence" value="ECO:0007669"/>
    <property type="project" value="InterPro"/>
</dbReference>
<dbReference type="InterPro" id="IPR001667">
    <property type="entry name" value="DDH_dom"/>
</dbReference>
<proteinExistence type="predicted"/>
<feature type="region of interest" description="Disordered" evidence="1">
    <location>
        <begin position="1"/>
        <end position="29"/>
    </location>
</feature>
<evidence type="ECO:0000259" key="3">
    <source>
        <dbReference type="Pfam" id="PF02272"/>
    </source>
</evidence>
<evidence type="ECO:0000313" key="5">
    <source>
        <dbReference type="Proteomes" id="UP000319894"/>
    </source>
</evidence>
<dbReference type="Pfam" id="PF02272">
    <property type="entry name" value="DHHA1"/>
    <property type="match status" value="1"/>
</dbReference>
<organism evidence="4 5">
    <name type="scientific">Haloglomus irregulare</name>
    <dbReference type="NCBI Taxonomy" id="2234134"/>
    <lineage>
        <taxon>Archaea</taxon>
        <taxon>Methanobacteriati</taxon>
        <taxon>Methanobacteriota</taxon>
        <taxon>Stenosarchaea group</taxon>
        <taxon>Halobacteria</taxon>
        <taxon>Halobacteriales</taxon>
        <taxon>Natronomonadaceae</taxon>
        <taxon>Haloglomus</taxon>
    </lineage>
</organism>
<gene>
    <name evidence="4" type="ORF">DP107_06205</name>
</gene>